<evidence type="ECO:0000313" key="3">
    <source>
        <dbReference type="Proteomes" id="UP000053475"/>
    </source>
</evidence>
<evidence type="ECO:0008006" key="4">
    <source>
        <dbReference type="Google" id="ProtNLM"/>
    </source>
</evidence>
<gene>
    <name evidence="2" type="ORF">HK57_00423</name>
</gene>
<dbReference type="Gene3D" id="3.50.30.50">
    <property type="entry name" value="Putative cyclase"/>
    <property type="match status" value="1"/>
</dbReference>
<dbReference type="AlphaFoldDB" id="A0A0C1EGM9"/>
<protein>
    <recommendedName>
        <fullName evidence="4">Cyclase</fullName>
    </recommendedName>
</protein>
<evidence type="ECO:0000256" key="1">
    <source>
        <dbReference type="ARBA" id="ARBA00007865"/>
    </source>
</evidence>
<dbReference type="Proteomes" id="UP000053475">
    <property type="component" value="Unassembled WGS sequence"/>
</dbReference>
<accession>A0A0C1EGM9</accession>
<dbReference type="GO" id="GO:0004061">
    <property type="term" value="F:arylformamidase activity"/>
    <property type="evidence" value="ECO:0007669"/>
    <property type="project" value="InterPro"/>
</dbReference>
<proteinExistence type="inferred from homology"/>
<evidence type="ECO:0000313" key="2">
    <source>
        <dbReference type="EMBL" id="KIA75809.1"/>
    </source>
</evidence>
<dbReference type="Pfam" id="PF04199">
    <property type="entry name" value="Cyclase"/>
    <property type="match status" value="1"/>
</dbReference>
<dbReference type="InterPro" id="IPR007325">
    <property type="entry name" value="KFase/CYL"/>
</dbReference>
<dbReference type="GO" id="GO:0019441">
    <property type="term" value="P:L-tryptophan catabolic process to kynurenine"/>
    <property type="evidence" value="ECO:0007669"/>
    <property type="project" value="InterPro"/>
</dbReference>
<reference evidence="2 3" key="1">
    <citation type="submission" date="2014-11" db="EMBL/GenBank/DDBJ databases">
        <title>Genomics derived discovery of secondary metabolites biosynthetic gene clusters in Aspergillus ustus.</title>
        <authorList>
            <person name="Pi B."/>
            <person name="Dai F."/>
            <person name="Song X."/>
            <person name="Zhu C."/>
            <person name="Li H."/>
            <person name="Yu D."/>
        </authorList>
    </citation>
    <scope>NUCLEOTIDE SEQUENCE [LARGE SCALE GENOMIC DNA]</scope>
    <source>
        <strain evidence="2 3">3.3904</strain>
    </source>
</reference>
<organism evidence="2 3">
    <name type="scientific">Aspergillus ustus</name>
    <dbReference type="NCBI Taxonomy" id="40382"/>
    <lineage>
        <taxon>Eukaryota</taxon>
        <taxon>Fungi</taxon>
        <taxon>Dikarya</taxon>
        <taxon>Ascomycota</taxon>
        <taxon>Pezizomycotina</taxon>
        <taxon>Eurotiomycetes</taxon>
        <taxon>Eurotiomycetidae</taxon>
        <taxon>Eurotiales</taxon>
        <taxon>Aspergillaceae</taxon>
        <taxon>Aspergillus</taxon>
        <taxon>Aspergillus subgen. Nidulantes</taxon>
    </lineage>
</organism>
<dbReference type="PANTHER" id="PTHR34861:SF10">
    <property type="entry name" value="CYCLASE"/>
    <property type="match status" value="1"/>
</dbReference>
<comment type="similarity">
    <text evidence="1">Belongs to the Cyclase 1 superfamily.</text>
</comment>
<name>A0A0C1EGM9_ASPUT</name>
<keyword evidence="3" id="KW-1185">Reference proteome</keyword>
<dbReference type="EMBL" id="JOMC01000036">
    <property type="protein sequence ID" value="KIA75809.1"/>
    <property type="molecule type" value="Genomic_DNA"/>
</dbReference>
<dbReference type="PANTHER" id="PTHR34861">
    <property type="match status" value="1"/>
</dbReference>
<dbReference type="InterPro" id="IPR037175">
    <property type="entry name" value="KFase_sf"/>
</dbReference>
<sequence length="331" mass="37657">MATPLDKEYVFPAFDEAPPVPGTPQGCLWGLYDRDDGVKDEIGSINLLTPRVVLDARTEIQTGRHVQLDWPLHSLTYPSFGRKAFEHRVLNLKEKVDAYGFDDEIHINTQSGSQWDSLRHHACQKQRVFYNGLTFEESLTSERNGIHNWCERGGIVGRGILADMVRFYEARDGKSPNPITRHEIPIQDVISALEQQGTKPRLGDILLVRSGFIRWHNNATDLERRQGTLETERFIGIEASEVSVRWLYEQHFAALVGDTVAFEAWPLEPDSEWILHEWALGWWGTPLGEMWDLEGLSEECVRQKRWSFFLTSAPLHVRGGVGSPPGAIAIF</sequence>
<dbReference type="SUPFAM" id="SSF102198">
    <property type="entry name" value="Putative cyclase"/>
    <property type="match status" value="1"/>
</dbReference>
<comment type="caution">
    <text evidence="2">The sequence shown here is derived from an EMBL/GenBank/DDBJ whole genome shotgun (WGS) entry which is preliminary data.</text>
</comment>